<name>U7D504_9BACT</name>
<evidence type="ECO:0000313" key="3">
    <source>
        <dbReference type="Proteomes" id="UP000017148"/>
    </source>
</evidence>
<protein>
    <submittedName>
        <fullName evidence="2">RNA-binding S4 domain-containing protein</fullName>
    </submittedName>
</protein>
<reference evidence="2 3" key="1">
    <citation type="journal article" date="2013" name="Environ. Microbiol.">
        <title>Genome analysis of Chitinivibrio alkaliphilus gen. nov., sp. nov., a novel extremely haloalkaliphilic anaerobic chitinolytic bacterium from the candidate phylum Termite Group 3.</title>
        <authorList>
            <person name="Sorokin D.Y."/>
            <person name="Gumerov V.M."/>
            <person name="Rakitin A.L."/>
            <person name="Beletsky A.V."/>
            <person name="Damste J.S."/>
            <person name="Muyzer G."/>
            <person name="Mardanov A.V."/>
            <person name="Ravin N.V."/>
        </authorList>
    </citation>
    <scope>NUCLEOTIDE SEQUENCE [LARGE SCALE GENOMIC DNA]</scope>
    <source>
        <strain evidence="2 3">ACht1</strain>
    </source>
</reference>
<dbReference type="GO" id="GO:0003723">
    <property type="term" value="F:RNA binding"/>
    <property type="evidence" value="ECO:0007669"/>
    <property type="project" value="UniProtKB-KW"/>
</dbReference>
<proteinExistence type="predicted"/>
<dbReference type="Pfam" id="PF13275">
    <property type="entry name" value="S4_2"/>
    <property type="match status" value="1"/>
</dbReference>
<dbReference type="Gene3D" id="3.10.290.10">
    <property type="entry name" value="RNA-binding S4 domain"/>
    <property type="match status" value="1"/>
</dbReference>
<dbReference type="RefSeq" id="WP_022636918.1">
    <property type="nucleotide sequence ID" value="NZ_ASJR01000011.1"/>
</dbReference>
<dbReference type="InterPro" id="IPR036986">
    <property type="entry name" value="S4_RNA-bd_sf"/>
</dbReference>
<dbReference type="CDD" id="cd00165">
    <property type="entry name" value="S4"/>
    <property type="match status" value="1"/>
</dbReference>
<dbReference type="AlphaFoldDB" id="U7D504"/>
<accession>U7D504</accession>
<comment type="caution">
    <text evidence="2">The sequence shown here is derived from an EMBL/GenBank/DDBJ whole genome shotgun (WGS) entry which is preliminary data.</text>
</comment>
<dbReference type="eggNOG" id="COG2501">
    <property type="taxonomic scope" value="Bacteria"/>
</dbReference>
<dbReference type="SUPFAM" id="SSF55174">
    <property type="entry name" value="Alpha-L RNA-binding motif"/>
    <property type="match status" value="1"/>
</dbReference>
<organism evidence="2 3">
    <name type="scientific">Chitinivibrio alkaliphilus ACht1</name>
    <dbReference type="NCBI Taxonomy" id="1313304"/>
    <lineage>
        <taxon>Bacteria</taxon>
        <taxon>Pseudomonadati</taxon>
        <taxon>Fibrobacterota</taxon>
        <taxon>Chitinivibrionia</taxon>
        <taxon>Chitinivibrionales</taxon>
        <taxon>Chitinivibrionaceae</taxon>
        <taxon>Chitinivibrio</taxon>
    </lineage>
</organism>
<dbReference type="PROSITE" id="PS50889">
    <property type="entry name" value="S4"/>
    <property type="match status" value="1"/>
</dbReference>
<evidence type="ECO:0000256" key="1">
    <source>
        <dbReference type="PROSITE-ProRule" id="PRU00182"/>
    </source>
</evidence>
<dbReference type="STRING" id="1313304.CALK_1462"/>
<dbReference type="Proteomes" id="UP000017148">
    <property type="component" value="Unassembled WGS sequence"/>
</dbReference>
<gene>
    <name evidence="2" type="ORF">CALK_1462</name>
</gene>
<keyword evidence="3" id="KW-1185">Reference proteome</keyword>
<dbReference type="OrthoDB" id="9802835at2"/>
<dbReference type="EMBL" id="ASJR01000011">
    <property type="protein sequence ID" value="ERP31599.1"/>
    <property type="molecule type" value="Genomic_DNA"/>
</dbReference>
<evidence type="ECO:0000313" key="2">
    <source>
        <dbReference type="EMBL" id="ERP31599.1"/>
    </source>
</evidence>
<keyword evidence="1" id="KW-0694">RNA-binding</keyword>
<sequence length="67" mass="7386">MNFTIEGEWIELCQLLKACNLCESGGAAKTLIQGGLVLVDGSVEQRRRKKIYPGQTVLCKDICITTK</sequence>